<dbReference type="Proteomes" id="UP001214415">
    <property type="component" value="Chromosome 1"/>
</dbReference>
<dbReference type="SUPFAM" id="SSF64005">
    <property type="entry name" value="Undecaprenyl diphosphate synthase"/>
    <property type="match status" value="1"/>
</dbReference>
<comment type="similarity">
    <text evidence="1 3">Belongs to the UPP synthase family.</text>
</comment>
<evidence type="ECO:0000256" key="1">
    <source>
        <dbReference type="ARBA" id="ARBA00005432"/>
    </source>
</evidence>
<reference evidence="5" key="1">
    <citation type="submission" date="2023-03" db="EMBL/GenBank/DDBJ databases">
        <title>Mating type loci evolution in Malassezia.</title>
        <authorList>
            <person name="Coelho M.A."/>
        </authorList>
    </citation>
    <scope>NUCLEOTIDE SEQUENCE</scope>
    <source>
        <strain evidence="5">CBS 12830</strain>
    </source>
</reference>
<sequence length="276" mass="31601">MESPVDANKTQEDEAEPHDTQDILPPIPSTSGSWWYRCFDGLLRFALQSLSLGPLPRHIAFIMDGNRRWSRMTGIRIQQGHYMGFEALKRVLDLCLSLRRIDMVTVYAFALDNFRRDKAEVDALMELARTRLLELSSHSDLVRKFSVRIRVVGRRALLPPAVQETARRVEEATKDHTGPTLNICMPYASQDEICQAATQAAKQGPLTETSLAEHLMVPCDIPIDVLVRTSHVSRLSDFLLWQCNEHTQCHFVDQYWPRFGARDLIPILLAYQRTRS</sequence>
<dbReference type="GO" id="GO:0016020">
    <property type="term" value="C:membrane"/>
    <property type="evidence" value="ECO:0007669"/>
    <property type="project" value="TreeGrafter"/>
</dbReference>
<dbReference type="GO" id="GO:0016094">
    <property type="term" value="P:polyprenol biosynthetic process"/>
    <property type="evidence" value="ECO:0007669"/>
    <property type="project" value="TreeGrafter"/>
</dbReference>
<organism evidence="5 6">
    <name type="scientific">Malassezia equina</name>
    <dbReference type="NCBI Taxonomy" id="1381935"/>
    <lineage>
        <taxon>Eukaryota</taxon>
        <taxon>Fungi</taxon>
        <taxon>Dikarya</taxon>
        <taxon>Basidiomycota</taxon>
        <taxon>Ustilaginomycotina</taxon>
        <taxon>Malasseziomycetes</taxon>
        <taxon>Malasseziales</taxon>
        <taxon>Malasseziaceae</taxon>
        <taxon>Malassezia</taxon>
    </lineage>
</organism>
<dbReference type="Gene3D" id="3.40.1180.10">
    <property type="entry name" value="Decaprenyl diphosphate synthase-like"/>
    <property type="match status" value="1"/>
</dbReference>
<dbReference type="Pfam" id="PF01255">
    <property type="entry name" value="Prenyltransf"/>
    <property type="match status" value="1"/>
</dbReference>
<evidence type="ECO:0000313" key="5">
    <source>
        <dbReference type="EMBL" id="WFD21839.1"/>
    </source>
</evidence>
<evidence type="ECO:0000313" key="6">
    <source>
        <dbReference type="Proteomes" id="UP001214415"/>
    </source>
</evidence>
<dbReference type="HAMAP" id="MF_01139">
    <property type="entry name" value="ISPT"/>
    <property type="match status" value="1"/>
</dbReference>
<proteinExistence type="inferred from homology"/>
<keyword evidence="6" id="KW-1185">Reference proteome</keyword>
<dbReference type="PANTHER" id="PTHR10291">
    <property type="entry name" value="DEHYDRODOLICHYL DIPHOSPHATE SYNTHASE FAMILY MEMBER"/>
    <property type="match status" value="1"/>
</dbReference>
<dbReference type="GO" id="GO:0005783">
    <property type="term" value="C:endoplasmic reticulum"/>
    <property type="evidence" value="ECO:0007669"/>
    <property type="project" value="TreeGrafter"/>
</dbReference>
<evidence type="ECO:0000256" key="4">
    <source>
        <dbReference type="SAM" id="MobiDB-lite"/>
    </source>
</evidence>
<dbReference type="GO" id="GO:1904423">
    <property type="term" value="C:dehydrodolichyl diphosphate synthase complex"/>
    <property type="evidence" value="ECO:0007669"/>
    <property type="project" value="TreeGrafter"/>
</dbReference>
<evidence type="ECO:0000256" key="2">
    <source>
        <dbReference type="ARBA" id="ARBA00022679"/>
    </source>
</evidence>
<feature type="region of interest" description="Disordered" evidence="4">
    <location>
        <begin position="1"/>
        <end position="26"/>
    </location>
</feature>
<dbReference type="NCBIfam" id="TIGR00055">
    <property type="entry name" value="uppS"/>
    <property type="match status" value="1"/>
</dbReference>
<dbReference type="InterPro" id="IPR036424">
    <property type="entry name" value="UPP_synth-like_sf"/>
</dbReference>
<gene>
    <name evidence="5" type="primary">RER2</name>
    <name evidence="5" type="ORF">MEQU1_000495</name>
</gene>
<dbReference type="AlphaFoldDB" id="A0AAF0EBF7"/>
<dbReference type="EMBL" id="CP119900">
    <property type="protein sequence ID" value="WFD21839.1"/>
    <property type="molecule type" value="Genomic_DNA"/>
</dbReference>
<accession>A0AAF0EBF7</accession>
<feature type="compositionally biased region" description="Basic and acidic residues" evidence="4">
    <location>
        <begin position="9"/>
        <end position="21"/>
    </location>
</feature>
<keyword evidence="2 3" id="KW-0808">Transferase</keyword>
<dbReference type="GO" id="GO:0005811">
    <property type="term" value="C:lipid droplet"/>
    <property type="evidence" value="ECO:0007669"/>
    <property type="project" value="TreeGrafter"/>
</dbReference>
<dbReference type="EC" id="2.5.1.-" evidence="3"/>
<name>A0AAF0EBF7_9BASI</name>
<evidence type="ECO:0000256" key="3">
    <source>
        <dbReference type="RuleBase" id="RU363018"/>
    </source>
</evidence>
<dbReference type="PANTHER" id="PTHR10291:SF43">
    <property type="entry name" value="DEHYDRODOLICHYL DIPHOSPHATE SYNTHASE COMPLEX SUBUNIT DHDDS"/>
    <property type="match status" value="1"/>
</dbReference>
<dbReference type="CDD" id="cd00475">
    <property type="entry name" value="Cis_IPPS"/>
    <property type="match status" value="1"/>
</dbReference>
<dbReference type="GO" id="GO:0045547">
    <property type="term" value="F:ditrans,polycis-polyprenyl diphosphate synthase [(2E,6E)-farnesyl diphosphate specific] activity"/>
    <property type="evidence" value="ECO:0007669"/>
    <property type="project" value="TreeGrafter"/>
</dbReference>
<protein>
    <recommendedName>
        <fullName evidence="3">Alkyl transferase</fullName>
        <ecNumber evidence="3">2.5.1.-</ecNumber>
    </recommendedName>
</protein>
<dbReference type="InterPro" id="IPR001441">
    <property type="entry name" value="UPP_synth-like"/>
</dbReference>